<dbReference type="Proteomes" id="UP000034751">
    <property type="component" value="Unassembled WGS sequence"/>
</dbReference>
<dbReference type="STRING" id="1618747.UW02_C0002G0023"/>
<dbReference type="EMBL" id="LCGS01000002">
    <property type="protein sequence ID" value="KKT20031.1"/>
    <property type="molecule type" value="Genomic_DNA"/>
</dbReference>
<dbReference type="Gene3D" id="3.40.50.300">
    <property type="entry name" value="P-loop containing nucleotide triphosphate hydrolases"/>
    <property type="match status" value="1"/>
</dbReference>
<dbReference type="PANTHER" id="PTHR32182:SF0">
    <property type="entry name" value="DNA REPLICATION AND REPAIR PROTEIN RECF"/>
    <property type="match status" value="1"/>
</dbReference>
<feature type="domain" description="Endonuclease GajA/Old nuclease/RecF-like AAA" evidence="2">
    <location>
        <begin position="1"/>
        <end position="264"/>
    </location>
</feature>
<comment type="caution">
    <text evidence="3">The sequence shown here is derived from an EMBL/GenBank/DDBJ whole genome shotgun (WGS) entry which is preliminary data.</text>
</comment>
<dbReference type="AlphaFoldDB" id="A0A0G1FCE2"/>
<evidence type="ECO:0000313" key="3">
    <source>
        <dbReference type="EMBL" id="KKT20031.1"/>
    </source>
</evidence>
<evidence type="ECO:0000259" key="2">
    <source>
        <dbReference type="Pfam" id="PF13175"/>
    </source>
</evidence>
<evidence type="ECO:0000256" key="1">
    <source>
        <dbReference type="SAM" id="Coils"/>
    </source>
</evidence>
<proteinExistence type="predicted"/>
<sequence>MKIVKLTIHNFLRLKDIEMNPSKTNVIVGKNKQGKTSILKAIRAAFTGDVDSTSIRIGEGKAEITVELDALSIKRTITEKGNYLDISNKEGMKMPAPQKYLDGILGTFSFNPIEFFENKSADRKKYLLNAIKITITQDELAVYTGEKLGGLNYEAHALEVVEQARKFYYDKRTIANAEATKKEKSLQDLNSKIPEGFDPKAVSEDAITKLRGAIQTDKLTKQKHEDHLKHIATLQKQEKETQDEMTRLQEKLKGIQTEIVANFGFKFDYSDDMTLAAAEESLTKLEGQRDIVFTVKRAEEVRGELGTAIEEAGKLDVIVKKLTKEVPEDLIKKAKLPVEGLTIDGDDIKINGVSLDNLSSSEQLKFGLQVVRTLNGDFKVINIDGIETLDAETFQAFLKEIESDDFQYFVTRVDGEAVSKNGHSVVEIENGEIKKQ</sequence>
<dbReference type="PANTHER" id="PTHR32182">
    <property type="entry name" value="DNA REPLICATION AND REPAIR PROTEIN RECF"/>
    <property type="match status" value="1"/>
</dbReference>
<dbReference type="InterPro" id="IPR041685">
    <property type="entry name" value="AAA_GajA/Old/RecF-like"/>
</dbReference>
<feature type="coiled-coil region" evidence="1">
    <location>
        <begin position="231"/>
        <end position="258"/>
    </location>
</feature>
<accession>A0A0G1FCE2</accession>
<dbReference type="GO" id="GO:0000731">
    <property type="term" value="P:DNA synthesis involved in DNA repair"/>
    <property type="evidence" value="ECO:0007669"/>
    <property type="project" value="TreeGrafter"/>
</dbReference>
<dbReference type="SUPFAM" id="SSF52540">
    <property type="entry name" value="P-loop containing nucleoside triphosphate hydrolases"/>
    <property type="match status" value="1"/>
</dbReference>
<keyword evidence="1" id="KW-0175">Coiled coil</keyword>
<evidence type="ECO:0000313" key="4">
    <source>
        <dbReference type="Proteomes" id="UP000034751"/>
    </source>
</evidence>
<dbReference type="Pfam" id="PF13175">
    <property type="entry name" value="AAA_15"/>
    <property type="match status" value="1"/>
</dbReference>
<name>A0A0G1FCE2_9BACT</name>
<reference evidence="3 4" key="1">
    <citation type="journal article" date="2015" name="Nature">
        <title>rRNA introns, odd ribosomes, and small enigmatic genomes across a large radiation of phyla.</title>
        <authorList>
            <person name="Brown C.T."/>
            <person name="Hug L.A."/>
            <person name="Thomas B.C."/>
            <person name="Sharon I."/>
            <person name="Castelle C.J."/>
            <person name="Singh A."/>
            <person name="Wilkins M.J."/>
            <person name="Williams K.H."/>
            <person name="Banfield J.F."/>
        </authorList>
    </citation>
    <scope>NUCLEOTIDE SEQUENCE [LARGE SCALE GENOMIC DNA]</scope>
</reference>
<dbReference type="InterPro" id="IPR027417">
    <property type="entry name" value="P-loop_NTPase"/>
</dbReference>
<gene>
    <name evidence="3" type="ORF">UW02_C0002G0023</name>
</gene>
<organism evidence="3 4">
    <name type="scientific">Candidatus Nomurabacteria bacterium GW2011_GWB1_43_7</name>
    <dbReference type="NCBI Taxonomy" id="1618747"/>
    <lineage>
        <taxon>Bacteria</taxon>
        <taxon>Candidatus Nomuraibacteriota</taxon>
    </lineage>
</organism>
<dbReference type="GO" id="GO:0006302">
    <property type="term" value="P:double-strand break repair"/>
    <property type="evidence" value="ECO:0007669"/>
    <property type="project" value="InterPro"/>
</dbReference>
<dbReference type="GO" id="GO:0016887">
    <property type="term" value="F:ATP hydrolysis activity"/>
    <property type="evidence" value="ECO:0007669"/>
    <property type="project" value="InterPro"/>
</dbReference>
<protein>
    <recommendedName>
        <fullName evidence="2">Endonuclease GajA/Old nuclease/RecF-like AAA domain-containing protein</fullName>
    </recommendedName>
</protein>